<evidence type="ECO:0000313" key="2">
    <source>
        <dbReference type="Proteomes" id="UP001396334"/>
    </source>
</evidence>
<evidence type="ECO:0000313" key="1">
    <source>
        <dbReference type="EMBL" id="KAK9038989.1"/>
    </source>
</evidence>
<proteinExistence type="predicted"/>
<dbReference type="EMBL" id="JBBPBN010000005">
    <property type="protein sequence ID" value="KAK9038989.1"/>
    <property type="molecule type" value="Genomic_DNA"/>
</dbReference>
<organism evidence="1 2">
    <name type="scientific">Hibiscus sabdariffa</name>
    <name type="common">roselle</name>
    <dbReference type="NCBI Taxonomy" id="183260"/>
    <lineage>
        <taxon>Eukaryota</taxon>
        <taxon>Viridiplantae</taxon>
        <taxon>Streptophyta</taxon>
        <taxon>Embryophyta</taxon>
        <taxon>Tracheophyta</taxon>
        <taxon>Spermatophyta</taxon>
        <taxon>Magnoliopsida</taxon>
        <taxon>eudicotyledons</taxon>
        <taxon>Gunneridae</taxon>
        <taxon>Pentapetalae</taxon>
        <taxon>rosids</taxon>
        <taxon>malvids</taxon>
        <taxon>Malvales</taxon>
        <taxon>Malvaceae</taxon>
        <taxon>Malvoideae</taxon>
        <taxon>Hibiscus</taxon>
    </lineage>
</organism>
<comment type="caution">
    <text evidence="1">The sequence shown here is derived from an EMBL/GenBank/DDBJ whole genome shotgun (WGS) entry which is preliminary data.</text>
</comment>
<dbReference type="PANTHER" id="PTHR44067">
    <property type="entry name" value="S-ADENOSYL-L-METHIONINE-DEPENDENT METHYLTRANSFERASE SUPERFAMILY PROTEIN-RELATED"/>
    <property type="match status" value="1"/>
</dbReference>
<name>A0ABR2TNY9_9ROSI</name>
<protein>
    <submittedName>
        <fullName evidence="1">Uncharacterized protein</fullName>
    </submittedName>
</protein>
<reference evidence="1 2" key="1">
    <citation type="journal article" date="2024" name="G3 (Bethesda)">
        <title>Genome assembly of Hibiscus sabdariffa L. provides insights into metabolisms of medicinal natural products.</title>
        <authorList>
            <person name="Kim T."/>
        </authorList>
    </citation>
    <scope>NUCLEOTIDE SEQUENCE [LARGE SCALE GENOMIC DNA]</scope>
    <source>
        <strain evidence="1">TK-2024</strain>
        <tissue evidence="1">Old leaves</tissue>
    </source>
</reference>
<keyword evidence="2" id="KW-1185">Reference proteome</keyword>
<dbReference type="PANTHER" id="PTHR44067:SF12">
    <property type="entry name" value="METHYLTRANSFERASE TYPE 11 DOMAIN-CONTAINING PROTEIN"/>
    <property type="match status" value="1"/>
</dbReference>
<dbReference type="InterPro" id="IPR053223">
    <property type="entry name" value="Prob_Methyltransferase"/>
</dbReference>
<gene>
    <name evidence="1" type="ORF">V6N11_023829</name>
</gene>
<dbReference type="Proteomes" id="UP001396334">
    <property type="component" value="Unassembled WGS sequence"/>
</dbReference>
<sequence>MISGCDPLPRSRCFLKTPPHYSKPLPINSSPWAQLTDTNNLWSHYKCKYYSCLVSNETIGKRGFFECSNCFDLSRRERKIPTNESTSAEFTTIDEFLILKPEEIRIGLDFSPTTGKFSFAKEMT</sequence>
<accession>A0ABR2TNY9</accession>